<evidence type="ECO:0000256" key="1">
    <source>
        <dbReference type="HAMAP-Rule" id="MF_01972"/>
    </source>
</evidence>
<name>A0ABT1IEB2_9PSEU</name>
<feature type="binding site" evidence="1">
    <location>
        <begin position="36"/>
        <end position="40"/>
    </location>
    <ligand>
        <name>substrate</name>
    </ligand>
</feature>
<comment type="catalytic activity">
    <reaction evidence="1">
        <text>L-tryptophan + O2 = N-formyl-L-kynurenine</text>
        <dbReference type="Rhea" id="RHEA:24536"/>
        <dbReference type="ChEBI" id="CHEBI:15379"/>
        <dbReference type="ChEBI" id="CHEBI:57912"/>
        <dbReference type="ChEBI" id="CHEBI:58629"/>
        <dbReference type="EC" id="1.13.11.11"/>
    </reaction>
</comment>
<sequence>MTVDYTTVLTYSSYLALDEILMAQRPTTDEHDELLFIIVHQVHELWFKELLHEFTKLQHELNGGHTTHALHALHRIHTIVRAVVAQIDVIETMTPRQFLTFRAGLRSGSGFQSAQFREVEAALGGRDARVLERYPVDGPEYGRLAAAMNRPCIYDSFLCYLRARGYAIPQERLDRDVTRQLEESPEIQEVLALVYRDDGGAAQVCERLVDLDHGIQEWRYRHVKMVERMIGDKPGTGGSTGVAYLRATLFKPLFPDLAAVRSTM</sequence>
<keyword evidence="1" id="KW-0349">Heme</keyword>
<accession>A0ABT1IEB2</accession>
<protein>
    <recommendedName>
        <fullName evidence="1">Tryptophan 2,3-dioxygenase</fullName>
        <shortName evidence="1">TDO</shortName>
        <ecNumber evidence="1">1.13.11.11</ecNumber>
    </recommendedName>
    <alternativeName>
        <fullName evidence="1">Tryptamin 2,3-dioxygenase</fullName>
    </alternativeName>
    <alternativeName>
        <fullName evidence="1">Tryptophan oxygenase</fullName>
        <shortName evidence="1">TO</shortName>
        <shortName evidence="1">TRPO</shortName>
    </alternativeName>
    <alternativeName>
        <fullName evidence="1">Tryptophan pyrrolase</fullName>
    </alternativeName>
    <alternativeName>
        <fullName evidence="1">Tryptophanase</fullName>
    </alternativeName>
</protein>
<dbReference type="Gene3D" id="1.20.58.480">
    <property type="match status" value="1"/>
</dbReference>
<keyword evidence="1" id="KW-0823">Tryptophan catabolism</keyword>
<gene>
    <name evidence="1" type="primary">kynA</name>
    <name evidence="2" type="ORF">LV75_003485</name>
</gene>
<dbReference type="InterPro" id="IPR037217">
    <property type="entry name" value="Trp/Indoleamine_2_3_dOase-like"/>
</dbReference>
<comment type="caution">
    <text evidence="2">The sequence shown here is derived from an EMBL/GenBank/DDBJ whole genome shotgun (WGS) entry which is preliminary data.</text>
</comment>
<keyword evidence="1" id="KW-0223">Dioxygenase</keyword>
<dbReference type="PANTHER" id="PTHR10138:SF0">
    <property type="entry name" value="TRYPTOPHAN 2,3-DIOXYGENASE"/>
    <property type="match status" value="1"/>
</dbReference>
<organism evidence="2 3">
    <name type="scientific">Actinokineospora diospyrosa</name>
    <dbReference type="NCBI Taxonomy" id="103728"/>
    <lineage>
        <taxon>Bacteria</taxon>
        <taxon>Bacillati</taxon>
        <taxon>Actinomycetota</taxon>
        <taxon>Actinomycetes</taxon>
        <taxon>Pseudonocardiales</taxon>
        <taxon>Pseudonocardiaceae</taxon>
        <taxon>Actinokineospora</taxon>
    </lineage>
</organism>
<dbReference type="Pfam" id="PF03301">
    <property type="entry name" value="Trp_dioxygenase"/>
    <property type="match status" value="2"/>
</dbReference>
<feature type="binding site" evidence="1">
    <location>
        <position position="236"/>
    </location>
    <ligand>
        <name>substrate</name>
    </ligand>
</feature>
<dbReference type="Proteomes" id="UP001205185">
    <property type="component" value="Unassembled WGS sequence"/>
</dbReference>
<comment type="cofactor">
    <cofactor evidence="1">
        <name>heme</name>
        <dbReference type="ChEBI" id="CHEBI:30413"/>
    </cofactor>
    <text evidence="1">Binds 1 heme group per subunit.</text>
</comment>
<proteinExistence type="inferred from homology"/>
<keyword evidence="3" id="KW-1185">Reference proteome</keyword>
<dbReference type="HAMAP" id="MF_01972">
    <property type="entry name" value="T23O"/>
    <property type="match status" value="1"/>
</dbReference>
<feature type="binding site" description="axial binding residue" evidence="1">
    <location>
        <position position="222"/>
    </location>
    <ligand>
        <name>heme</name>
        <dbReference type="ChEBI" id="CHEBI:30413"/>
    </ligand>
    <ligandPart>
        <name>Fe</name>
        <dbReference type="ChEBI" id="CHEBI:18248"/>
    </ligandPart>
</feature>
<comment type="pathway">
    <text evidence="1">Amino-acid degradation; L-tryptophan degradation via kynurenine pathway; L-kynurenine from L-tryptophan: step 1/2.</text>
</comment>
<dbReference type="EMBL" id="JAMTCO010000008">
    <property type="protein sequence ID" value="MCP2270973.1"/>
    <property type="molecule type" value="Genomic_DNA"/>
</dbReference>
<comment type="function">
    <text evidence="1">Heme-dependent dioxygenase that catalyzes the oxidative cleavage of the L-tryptophan (L-Trp) pyrrole ring and converts L-tryptophan to N-formyl-L-kynurenine. Catalyzes the oxidative cleavage of the indole moiety.</text>
</comment>
<evidence type="ECO:0000313" key="2">
    <source>
        <dbReference type="EMBL" id="MCP2270973.1"/>
    </source>
</evidence>
<keyword evidence="1" id="KW-0408">Iron</keyword>
<feature type="binding site" evidence="1">
    <location>
        <position position="102"/>
    </location>
    <ligand>
        <name>substrate</name>
    </ligand>
</feature>
<dbReference type="PANTHER" id="PTHR10138">
    <property type="entry name" value="TRYPTOPHAN 2,3-DIOXYGENASE"/>
    <property type="match status" value="1"/>
</dbReference>
<comment type="subunit">
    <text evidence="1">Homotetramer.</text>
</comment>
<dbReference type="SUPFAM" id="SSF140959">
    <property type="entry name" value="Indolic compounds 2,3-dioxygenase-like"/>
    <property type="match status" value="1"/>
</dbReference>
<comment type="caution">
    <text evidence="1">Lacks conserved residue(s) required for the propagation of feature annotation.</text>
</comment>
<keyword evidence="1" id="KW-0560">Oxidoreductase</keyword>
<dbReference type="RefSeq" id="WP_308211000.1">
    <property type="nucleotide sequence ID" value="NZ_BAAAVB010000013.1"/>
</dbReference>
<dbReference type="EC" id="1.13.11.11" evidence="1"/>
<keyword evidence="1" id="KW-0479">Metal-binding</keyword>
<dbReference type="InterPro" id="IPR004981">
    <property type="entry name" value="Trp_2_3_dOase"/>
</dbReference>
<evidence type="ECO:0000313" key="3">
    <source>
        <dbReference type="Proteomes" id="UP001205185"/>
    </source>
</evidence>
<comment type="similarity">
    <text evidence="1">Belongs to the tryptophan 2,3-dioxygenase family.</text>
</comment>
<reference evidence="2 3" key="1">
    <citation type="submission" date="2022-06" db="EMBL/GenBank/DDBJ databases">
        <title>Genomic Encyclopedia of Archaeal and Bacterial Type Strains, Phase II (KMG-II): from individual species to whole genera.</title>
        <authorList>
            <person name="Goeker M."/>
        </authorList>
    </citation>
    <scope>NUCLEOTIDE SEQUENCE [LARGE SCALE GENOMIC DNA]</scope>
    <source>
        <strain evidence="2 3">DSM 44255</strain>
    </source>
</reference>